<name>A0ABV6FXA5_9BACT</name>
<dbReference type="RefSeq" id="WP_382388988.1">
    <property type="nucleotide sequence ID" value="NZ_JBHLWI010000053.1"/>
</dbReference>
<comment type="caution">
    <text evidence="2">The sequence shown here is derived from an EMBL/GenBank/DDBJ whole genome shotgun (WGS) entry which is preliminary data.</text>
</comment>
<feature type="signal peptide" evidence="1">
    <location>
        <begin position="1"/>
        <end position="19"/>
    </location>
</feature>
<organism evidence="2 3">
    <name type="scientific">Fontibacter flavus</name>
    <dbReference type="NCBI Taxonomy" id="654838"/>
    <lineage>
        <taxon>Bacteria</taxon>
        <taxon>Pseudomonadati</taxon>
        <taxon>Bacteroidota</taxon>
        <taxon>Cytophagia</taxon>
        <taxon>Cytophagales</taxon>
        <taxon>Cyclobacteriaceae</taxon>
        <taxon>Fontibacter</taxon>
    </lineage>
</organism>
<dbReference type="Gene3D" id="2.30.260.10">
    <property type="entry name" value="putative xylanase like domain"/>
    <property type="match status" value="1"/>
</dbReference>
<protein>
    <submittedName>
        <fullName evidence="2">N-acetylmuramoyl-L-alanine amidase-like domain-containing protein</fullName>
    </submittedName>
</protein>
<evidence type="ECO:0000256" key="1">
    <source>
        <dbReference type="SAM" id="SignalP"/>
    </source>
</evidence>
<dbReference type="InterPro" id="IPR010846">
    <property type="entry name" value="AmiA-like"/>
</dbReference>
<reference evidence="2 3" key="1">
    <citation type="submission" date="2024-09" db="EMBL/GenBank/DDBJ databases">
        <authorList>
            <person name="Sun Q."/>
            <person name="Mori K."/>
        </authorList>
    </citation>
    <scope>NUCLEOTIDE SEQUENCE [LARGE SCALE GENOMIC DNA]</scope>
    <source>
        <strain evidence="2 3">CCM 7650</strain>
    </source>
</reference>
<proteinExistence type="predicted"/>
<feature type="chain" id="PRO_5045101149" evidence="1">
    <location>
        <begin position="20"/>
        <end position="280"/>
    </location>
</feature>
<dbReference type="SUPFAM" id="SSF54001">
    <property type="entry name" value="Cysteine proteinases"/>
    <property type="match status" value="1"/>
</dbReference>
<gene>
    <name evidence="2" type="ORF">ACFFIP_17250</name>
</gene>
<evidence type="ECO:0000313" key="3">
    <source>
        <dbReference type="Proteomes" id="UP001589797"/>
    </source>
</evidence>
<dbReference type="InterPro" id="IPR038765">
    <property type="entry name" value="Papain-like_cys_pep_sf"/>
</dbReference>
<dbReference type="Proteomes" id="UP001589797">
    <property type="component" value="Unassembled WGS sequence"/>
</dbReference>
<keyword evidence="1" id="KW-0732">Signal</keyword>
<dbReference type="EMBL" id="JBHLWI010000053">
    <property type="protein sequence ID" value="MFC0264437.1"/>
    <property type="molecule type" value="Genomic_DNA"/>
</dbReference>
<keyword evidence="3" id="KW-1185">Reference proteome</keyword>
<evidence type="ECO:0000313" key="2">
    <source>
        <dbReference type="EMBL" id="MFC0264437.1"/>
    </source>
</evidence>
<dbReference type="Pfam" id="PF07313">
    <property type="entry name" value="AmiA-like"/>
    <property type="match status" value="1"/>
</dbReference>
<accession>A0ABV6FXA5</accession>
<dbReference type="Gene3D" id="1.10.3670.10">
    <property type="entry name" value="Putative xylanase like domain"/>
    <property type="match status" value="1"/>
</dbReference>
<sequence length="280" mass="32029">MRKIFFLIHLILLPFLANSQTVCSLESRERLENLLTELSQKNLTEKSLNELNVEIGKWFLGTSYVEKTLEIPGDEKLVINLQGLDCTTYLETVVTLSRMVKQGDLSFENFEAGLEHLRYRDGENTGYPSRLHYFSDWIYENQQKGILKDITQEIGGQVYDNKPSFMSSNPKFYAQLSNPEFIEELKATEKAIQSRKYHYIPKEEIGRIEPKIKPGDLIAITATMKNLDVVHVGFAVEKNGRIHLMHASTGSMEVEVSEKPLADYLMAFKSQSGIIVCRLK</sequence>